<keyword evidence="2" id="KW-0645">Protease</keyword>
<dbReference type="Proteomes" id="UP000433483">
    <property type="component" value="Unassembled WGS sequence"/>
</dbReference>
<evidence type="ECO:0000256" key="4">
    <source>
        <dbReference type="ARBA" id="ARBA00022807"/>
    </source>
</evidence>
<dbReference type="Pfam" id="PF00648">
    <property type="entry name" value="Peptidase_C2"/>
    <property type="match status" value="1"/>
</dbReference>
<dbReference type="InterPro" id="IPR038765">
    <property type="entry name" value="Papain-like_cys_pep_sf"/>
</dbReference>
<dbReference type="PANTHER" id="PTHR10183">
    <property type="entry name" value="CALPAIN"/>
    <property type="match status" value="1"/>
</dbReference>
<dbReference type="EMBL" id="QXFW01000491">
    <property type="protein sequence ID" value="KAE9010670.1"/>
    <property type="molecule type" value="Genomic_DNA"/>
</dbReference>
<name>A0A6A3Y2K6_9STRA</name>
<proteinExistence type="inferred from homology"/>
<sequence>MQTIHDNVTVFVTQRELQSRAPKSDGSIASTTALQYVAENGGFDTVTFRVDFNESANIRLHRPVDRPHQGLNTSDALQKSTQELEFECVLHPLERRVLAYVVKKAKKRASVRVHYAVTVVSTPSVDAVIEAQQGMVTKLQQLQQRSSQTFRHISKWKALPCQPEAAIDRACNEINRYFRDFGEVFIDSSFTPAAESLYASETPNKLSEGDSAVYTLCSWEHLHNIADSSWTFVAPAKVSPKFPIHELAPVALFTSGLPSQDSFLSALSIVAPFRELWFHRWFPSLDATSEVENMAAISVALCDKGVSWRTLLVDLFLPVFPLGRGLMAPRNVDGELYPALLHKAYAKLKGSYAAVSGIPSIDVLRELTGCPWICCYDSSCREFGVGGPNEQLRHAVETTLSRQRRGMNSPEIDVTSNLVVATLGKVDSNHLAFRLSFVRDEDACVVLHGVSGKILRERITGSLEEFNRGQEDPTSLRLSWDQLHALEPVVWSLALGRRIEQQLRQIILHERGAAKMAVAISVPTLSTITFSCAYFAHFPSETSGVEDPKLRMIIAAVENDFSLTPLEGQSLASASPFNKQIVRTLSAGEYVVTISAERSGRTESHPDPPKAEESEPVSDTAVLTPASVDANLQLAFDCLDRGGRHELSEGDIVNYLQLHERVLPSQRGKEALRSFLLQHGSAASPASLERRLTLDDFREVYLSLAARGCNEVHATSDSIRARHQELVWQDLLHLISHSDSRDNASDAIDSRTEIDCRDIVEIACCFHSDVPLLSVTPLPDETKGNRFNAQL</sequence>
<reference evidence="14 15" key="1">
    <citation type="submission" date="2018-08" db="EMBL/GenBank/DDBJ databases">
        <title>Genomic investigation of the strawberry pathogen Phytophthora fragariae indicates pathogenicity is determined by transcriptional variation in three key races.</title>
        <authorList>
            <person name="Adams T.M."/>
            <person name="Armitage A.D."/>
            <person name="Sobczyk M.K."/>
            <person name="Bates H.J."/>
            <person name="Dunwell J.M."/>
            <person name="Nellist C.F."/>
            <person name="Harrison R.J."/>
        </authorList>
    </citation>
    <scope>NUCLEOTIDE SEQUENCE [LARGE SCALE GENOMIC DNA]</scope>
    <source>
        <strain evidence="13 19">BC-23</strain>
        <strain evidence="12 15">NOV-27</strain>
        <strain evidence="11 16">NOV-5</strain>
        <strain evidence="10 17">NOV-71</strain>
        <strain evidence="8 14">NOV-9</strain>
        <strain evidence="9 18">SCRP245</strain>
    </source>
</reference>
<evidence type="ECO:0000313" key="10">
    <source>
        <dbReference type="EMBL" id="KAE9113823.1"/>
    </source>
</evidence>
<protein>
    <recommendedName>
        <fullName evidence="7">Calpain catalytic domain-containing protein</fullName>
    </recommendedName>
</protein>
<evidence type="ECO:0000313" key="14">
    <source>
        <dbReference type="Proteomes" id="UP000429523"/>
    </source>
</evidence>
<dbReference type="EMBL" id="QXFZ01000506">
    <property type="protein sequence ID" value="KAE9113823.1"/>
    <property type="molecule type" value="Genomic_DNA"/>
</dbReference>
<dbReference type="GO" id="GO:0006508">
    <property type="term" value="P:proteolysis"/>
    <property type="evidence" value="ECO:0007669"/>
    <property type="project" value="UniProtKB-KW"/>
</dbReference>
<dbReference type="EMBL" id="QXGA01000565">
    <property type="protein sequence ID" value="KAE9144100.1"/>
    <property type="molecule type" value="Genomic_DNA"/>
</dbReference>
<dbReference type="GO" id="GO:0004198">
    <property type="term" value="F:calcium-dependent cysteine-type endopeptidase activity"/>
    <property type="evidence" value="ECO:0007669"/>
    <property type="project" value="InterPro"/>
</dbReference>
<dbReference type="SUPFAM" id="SSF54001">
    <property type="entry name" value="Cysteine proteinases"/>
    <property type="match status" value="1"/>
</dbReference>
<evidence type="ECO:0000313" key="18">
    <source>
        <dbReference type="Proteomes" id="UP000460718"/>
    </source>
</evidence>
<keyword evidence="15" id="KW-1185">Reference proteome</keyword>
<evidence type="ECO:0000256" key="5">
    <source>
        <dbReference type="PROSITE-ProRule" id="PRU00239"/>
    </source>
</evidence>
<organism evidence="12 15">
    <name type="scientific">Phytophthora fragariae</name>
    <dbReference type="NCBI Taxonomy" id="53985"/>
    <lineage>
        <taxon>Eukaryota</taxon>
        <taxon>Sar</taxon>
        <taxon>Stramenopiles</taxon>
        <taxon>Oomycota</taxon>
        <taxon>Peronosporomycetes</taxon>
        <taxon>Peronosporales</taxon>
        <taxon>Peronosporaceae</taxon>
        <taxon>Phytophthora</taxon>
    </lineage>
</organism>
<dbReference type="EMBL" id="QXGB01000537">
    <property type="protein sequence ID" value="KAE9211431.1"/>
    <property type="molecule type" value="Genomic_DNA"/>
</dbReference>
<evidence type="ECO:0000313" key="8">
    <source>
        <dbReference type="EMBL" id="KAE8938680.1"/>
    </source>
</evidence>
<dbReference type="SMART" id="SM00230">
    <property type="entry name" value="CysPc"/>
    <property type="match status" value="1"/>
</dbReference>
<accession>A0A6A3Y2K6</accession>
<evidence type="ECO:0000313" key="17">
    <source>
        <dbReference type="Proteomes" id="UP000441208"/>
    </source>
</evidence>
<dbReference type="EMBL" id="QXGC01000541">
    <property type="protein sequence ID" value="KAE9230653.1"/>
    <property type="molecule type" value="Genomic_DNA"/>
</dbReference>
<feature type="domain" description="Calpain catalytic" evidence="7">
    <location>
        <begin position="184"/>
        <end position="369"/>
    </location>
</feature>
<evidence type="ECO:0000256" key="3">
    <source>
        <dbReference type="ARBA" id="ARBA00022801"/>
    </source>
</evidence>
<evidence type="ECO:0000313" key="15">
    <source>
        <dbReference type="Proteomes" id="UP000433483"/>
    </source>
</evidence>
<evidence type="ECO:0000313" key="13">
    <source>
        <dbReference type="EMBL" id="KAE9230653.1"/>
    </source>
</evidence>
<evidence type="ECO:0000313" key="12">
    <source>
        <dbReference type="EMBL" id="KAE9211431.1"/>
    </source>
</evidence>
<comment type="similarity">
    <text evidence="1">Belongs to the peptidase C2 family.</text>
</comment>
<gene>
    <name evidence="13" type="ORF">PF004_g10430</name>
    <name evidence="12" type="ORF">PF005_g11002</name>
    <name evidence="11" type="ORF">PF006_g10923</name>
    <name evidence="10" type="ORF">PF007_g10603</name>
    <name evidence="8" type="ORF">PF009_g11441</name>
    <name evidence="9" type="ORF">PF011_g9730</name>
</gene>
<dbReference type="Proteomes" id="UP000441208">
    <property type="component" value="Unassembled WGS sequence"/>
</dbReference>
<dbReference type="AlphaFoldDB" id="A0A6A3Y2K6"/>
<dbReference type="InterPro" id="IPR022684">
    <property type="entry name" value="Calpain_cysteine_protease"/>
</dbReference>
<feature type="compositionally biased region" description="Basic and acidic residues" evidence="6">
    <location>
        <begin position="598"/>
        <end position="613"/>
    </location>
</feature>
<dbReference type="PANTHER" id="PTHR10183:SF379">
    <property type="entry name" value="CALPAIN-5"/>
    <property type="match status" value="1"/>
</dbReference>
<dbReference type="InterPro" id="IPR001300">
    <property type="entry name" value="Peptidase_C2_calpain_cat"/>
</dbReference>
<keyword evidence="4" id="KW-0788">Thiol protease</keyword>
<dbReference type="OrthoDB" id="424753at2759"/>
<dbReference type="Proteomes" id="UP000476176">
    <property type="component" value="Unassembled WGS sequence"/>
</dbReference>
<evidence type="ECO:0000256" key="2">
    <source>
        <dbReference type="ARBA" id="ARBA00022670"/>
    </source>
</evidence>
<comment type="caution">
    <text evidence="5">Lacks conserved residue(s) required for the propagation of feature annotation.</text>
</comment>
<evidence type="ECO:0000313" key="9">
    <source>
        <dbReference type="EMBL" id="KAE9010670.1"/>
    </source>
</evidence>
<evidence type="ECO:0000313" key="16">
    <source>
        <dbReference type="Proteomes" id="UP000440732"/>
    </source>
</evidence>
<feature type="region of interest" description="Disordered" evidence="6">
    <location>
        <begin position="596"/>
        <end position="619"/>
    </location>
</feature>
<keyword evidence="3" id="KW-0378">Hydrolase</keyword>
<evidence type="ECO:0000256" key="1">
    <source>
        <dbReference type="ARBA" id="ARBA00007623"/>
    </source>
</evidence>
<evidence type="ECO:0000256" key="6">
    <source>
        <dbReference type="SAM" id="MobiDB-lite"/>
    </source>
</evidence>
<evidence type="ECO:0000313" key="19">
    <source>
        <dbReference type="Proteomes" id="UP000476176"/>
    </source>
</evidence>
<dbReference type="Proteomes" id="UP000429523">
    <property type="component" value="Unassembled WGS sequence"/>
</dbReference>
<dbReference type="PROSITE" id="PS50203">
    <property type="entry name" value="CALPAIN_CAT"/>
    <property type="match status" value="1"/>
</dbReference>
<evidence type="ECO:0000313" key="11">
    <source>
        <dbReference type="EMBL" id="KAE9144100.1"/>
    </source>
</evidence>
<evidence type="ECO:0000259" key="7">
    <source>
        <dbReference type="PROSITE" id="PS50203"/>
    </source>
</evidence>
<comment type="caution">
    <text evidence="12">The sequence shown here is derived from an EMBL/GenBank/DDBJ whole genome shotgun (WGS) entry which is preliminary data.</text>
</comment>
<dbReference type="EMBL" id="QXGF01000541">
    <property type="protein sequence ID" value="KAE8938680.1"/>
    <property type="molecule type" value="Genomic_DNA"/>
</dbReference>
<dbReference type="Proteomes" id="UP000440732">
    <property type="component" value="Unassembled WGS sequence"/>
</dbReference>
<dbReference type="Proteomes" id="UP000460718">
    <property type="component" value="Unassembled WGS sequence"/>
</dbReference>